<sequence>MRAPTTVEVPCPACGEPITLAIGFEMTEPTDADAETAPVLVRPVDLSERAQEHREVCPVLTGGGRDD</sequence>
<dbReference type="RefSeq" id="YP_009953593.1">
    <property type="nucleotide sequence ID" value="NC_051624.1"/>
</dbReference>
<evidence type="ECO:0000313" key="1">
    <source>
        <dbReference type="EMBL" id="QAX95544.1"/>
    </source>
</evidence>
<dbReference type="Proteomes" id="UP000290045">
    <property type="component" value="Segment"/>
</dbReference>
<organism evidence="1 2">
    <name type="scientific">Mycobacterium phage Nibb</name>
    <dbReference type="NCBI Taxonomy" id="2510585"/>
    <lineage>
        <taxon>Viruses</taxon>
        <taxon>Duplodnaviria</taxon>
        <taxon>Heunggongvirae</taxon>
        <taxon>Uroviricota</taxon>
        <taxon>Caudoviricetes</taxon>
        <taxon>Weiservirinae</taxon>
        <taxon>Anayavirus</taxon>
        <taxon>Anayavirus nibb</taxon>
    </lineage>
</organism>
<name>A0A411B5B8_9CAUD</name>
<protein>
    <submittedName>
        <fullName evidence="1">Uncharacterized protein</fullName>
    </submittedName>
</protein>
<accession>A0A411B5B8</accession>
<dbReference type="EMBL" id="MK460246">
    <property type="protein sequence ID" value="QAX95544.1"/>
    <property type="molecule type" value="Genomic_DNA"/>
</dbReference>
<gene>
    <name evidence="1" type="primary">5</name>
    <name evidence="1" type="ORF">SEA_NIBB_5</name>
</gene>
<dbReference type="KEGG" id="vg:60325070"/>
<keyword evidence="2" id="KW-1185">Reference proteome</keyword>
<dbReference type="GeneID" id="60325070"/>
<evidence type="ECO:0000313" key="2">
    <source>
        <dbReference type="Proteomes" id="UP000290045"/>
    </source>
</evidence>
<reference evidence="1 2" key="1">
    <citation type="submission" date="2019-01" db="EMBL/GenBank/DDBJ databases">
        <authorList>
            <person name="Neitz A."/>
            <person name="Villela V."/>
            <person name="Anton S."/>
            <person name="Buhyoff S."/>
            <person name="Consani M."/>
            <person name="Davis D."/>
            <person name="Haas R."/>
            <person name="Heid C."/>
            <person name="Roop S."/>
            <person name="Braley A.B."/>
            <person name="Ettinger A.-S.H."/>
            <person name="Anders K.R."/>
            <person name="Garlena R.A."/>
            <person name="Russell D.A."/>
            <person name="Pope W.H."/>
            <person name="Jacobs-Sera D."/>
            <person name="Hendrix R.W."/>
            <person name="Hatfull G.F."/>
        </authorList>
    </citation>
    <scope>NUCLEOTIDE SEQUENCE [LARGE SCALE GENOMIC DNA]</scope>
</reference>
<proteinExistence type="predicted"/>